<accession>A0A8I2Z7M7</accession>
<feature type="compositionally biased region" description="Low complexity" evidence="1">
    <location>
        <begin position="78"/>
        <end position="88"/>
    </location>
</feature>
<dbReference type="EMBL" id="JAEMWZ010000400">
    <property type="protein sequence ID" value="KAG7119427.1"/>
    <property type="molecule type" value="Genomic_DNA"/>
</dbReference>
<dbReference type="OrthoDB" id="4586200at2759"/>
<sequence>MDFSIGQPTTGRGNRGTISVRRSIEVTGEKTQFYSEVVSIPLLPFSLDDETFNERNDCGPIVPNSLATATPQSEDVDSPSSSGSQRLLSDVEDSSSTTSLAFGTDALDTLHGRRSPHQQPQWTWDHAQNQHQLASKLNCEGSDCFWRLEDCSFDAKDGGMSTACIESASFQDIHESRQVVPVTACLDYVLQYIERALLRKWKWDYVPENRAKEHLKWLRRDLEKEAVGVYTECVKIWGHKPNLSQPIRDDHCSRFPLPTPNLGDSHSVGSHRMGNPIGRFEVFPT</sequence>
<comment type="caution">
    <text evidence="2">The sequence shown here is derived from an EMBL/GenBank/DDBJ whole genome shotgun (WGS) entry which is preliminary data.</text>
</comment>
<evidence type="ECO:0000313" key="3">
    <source>
        <dbReference type="Proteomes" id="UP000689129"/>
    </source>
</evidence>
<organism evidence="2 3">
    <name type="scientific">Verticillium longisporum</name>
    <name type="common">Verticillium dahliae var. longisporum</name>
    <dbReference type="NCBI Taxonomy" id="100787"/>
    <lineage>
        <taxon>Eukaryota</taxon>
        <taxon>Fungi</taxon>
        <taxon>Dikarya</taxon>
        <taxon>Ascomycota</taxon>
        <taxon>Pezizomycotina</taxon>
        <taxon>Sordariomycetes</taxon>
        <taxon>Hypocreomycetidae</taxon>
        <taxon>Glomerellales</taxon>
        <taxon>Plectosphaerellaceae</taxon>
        <taxon>Verticillium</taxon>
    </lineage>
</organism>
<evidence type="ECO:0000256" key="1">
    <source>
        <dbReference type="SAM" id="MobiDB-lite"/>
    </source>
</evidence>
<gene>
    <name evidence="2" type="ORF">HYQ45_015074</name>
</gene>
<reference evidence="2" key="1">
    <citation type="journal article" date="2021" name="Mol. Plant Pathol.">
        <title>A 20-kb lineage-specific genomic region tames virulence in pathogenic amphidiploid Verticillium longisporum.</title>
        <authorList>
            <person name="Harting R."/>
            <person name="Starke J."/>
            <person name="Kusch H."/>
            <person name="Poggeler S."/>
            <person name="Maurus I."/>
            <person name="Schluter R."/>
            <person name="Landesfeind M."/>
            <person name="Bulla I."/>
            <person name="Nowrousian M."/>
            <person name="de Jonge R."/>
            <person name="Stahlhut G."/>
            <person name="Hoff K.J."/>
            <person name="Asshauer K.P."/>
            <person name="Thurmer A."/>
            <person name="Stanke M."/>
            <person name="Daniel R."/>
            <person name="Morgenstern B."/>
            <person name="Thomma B.P.H.J."/>
            <person name="Kronstad J.W."/>
            <person name="Braus-Stromeyer S.A."/>
            <person name="Braus G.H."/>
        </authorList>
    </citation>
    <scope>NUCLEOTIDE SEQUENCE</scope>
    <source>
        <strain evidence="2">Vl32</strain>
    </source>
</reference>
<protein>
    <submittedName>
        <fullName evidence="2">Uncharacterized protein</fullName>
    </submittedName>
</protein>
<proteinExistence type="predicted"/>
<dbReference type="AlphaFoldDB" id="A0A8I2Z7M7"/>
<name>A0A8I2Z7M7_VERLO</name>
<feature type="region of interest" description="Disordered" evidence="1">
    <location>
        <begin position="54"/>
        <end position="97"/>
    </location>
</feature>
<evidence type="ECO:0000313" key="2">
    <source>
        <dbReference type="EMBL" id="KAG7119427.1"/>
    </source>
</evidence>
<dbReference type="Proteomes" id="UP000689129">
    <property type="component" value="Unassembled WGS sequence"/>
</dbReference>